<evidence type="ECO:0000313" key="2">
    <source>
        <dbReference type="Proteomes" id="UP000019681"/>
    </source>
</evidence>
<proteinExistence type="predicted"/>
<evidence type="ECO:0000313" key="1">
    <source>
        <dbReference type="EMBL" id="EYE87379.1"/>
    </source>
</evidence>
<dbReference type="STRING" id="1403537.Q428_13635"/>
<dbReference type="AlphaFoldDB" id="A0A017RSD2"/>
<protein>
    <submittedName>
        <fullName evidence="1">Uncharacterized protein</fullName>
    </submittedName>
</protein>
<gene>
    <name evidence="1" type="ORF">Q428_13635</name>
</gene>
<accession>A0A017RSD2</accession>
<dbReference type="Proteomes" id="UP000019681">
    <property type="component" value="Unassembled WGS sequence"/>
</dbReference>
<comment type="caution">
    <text evidence="1">The sequence shown here is derived from an EMBL/GenBank/DDBJ whole genome shotgun (WGS) entry which is preliminary data.</text>
</comment>
<sequence length="165" mass="19184">MISKSDTIIIGRIKNINPNYIYVKAETGTGETGYNIELEMDLEVIKCLKGIIKKGENLRLRKFIGIRIDNKDVFLHNVADIKGNYQEGMQKIFLLRKEIVDNQDIYYLSSSKQSEILIKSDKKLNDFNISNYDLDVYYYNDDTKGLFENAKSLKEIINKIDEKNK</sequence>
<organism evidence="1 2">
    <name type="scientific">Fervidicella metallireducens AeB</name>
    <dbReference type="NCBI Taxonomy" id="1403537"/>
    <lineage>
        <taxon>Bacteria</taxon>
        <taxon>Bacillati</taxon>
        <taxon>Bacillota</taxon>
        <taxon>Clostridia</taxon>
        <taxon>Eubacteriales</taxon>
        <taxon>Clostridiaceae</taxon>
        <taxon>Fervidicella</taxon>
    </lineage>
</organism>
<dbReference type="EMBL" id="AZQP01000061">
    <property type="protein sequence ID" value="EYE87379.1"/>
    <property type="molecule type" value="Genomic_DNA"/>
</dbReference>
<reference evidence="1 2" key="1">
    <citation type="journal article" date="2014" name="Genome Announc.">
        <title>Draft Genome Sequence of Fervidicella metallireducens Strain AeBT, an Iron-Reducing Thermoanaerobe from the Great Artesian Basin.</title>
        <authorList>
            <person name="Patel B.K."/>
        </authorList>
    </citation>
    <scope>NUCLEOTIDE SEQUENCE [LARGE SCALE GENOMIC DNA]</scope>
    <source>
        <strain evidence="1 2">AeB</strain>
    </source>
</reference>
<keyword evidence="2" id="KW-1185">Reference proteome</keyword>
<name>A0A017RSD2_9CLOT</name>
<dbReference type="RefSeq" id="WP_035381538.1">
    <property type="nucleotide sequence ID" value="NZ_AZQP01000061.1"/>
</dbReference>